<protein>
    <submittedName>
        <fullName evidence="1">Uncharacterized protein</fullName>
    </submittedName>
</protein>
<keyword evidence="2" id="KW-1185">Reference proteome</keyword>
<dbReference type="AlphaFoldDB" id="A0A9E7KKV1"/>
<dbReference type="EMBL" id="CP097509">
    <property type="protein sequence ID" value="URE19699.1"/>
    <property type="molecule type" value="Genomic_DNA"/>
</dbReference>
<gene>
    <name evidence="1" type="ORF">MUK42_31554</name>
</gene>
<evidence type="ECO:0000313" key="1">
    <source>
        <dbReference type="EMBL" id="URE19699.1"/>
    </source>
</evidence>
<name>A0A9E7KKV1_9LILI</name>
<evidence type="ECO:0000313" key="2">
    <source>
        <dbReference type="Proteomes" id="UP001055439"/>
    </source>
</evidence>
<dbReference type="Proteomes" id="UP001055439">
    <property type="component" value="Chromosome 7"/>
</dbReference>
<proteinExistence type="predicted"/>
<accession>A0A9E7KKV1</accession>
<organism evidence="1 2">
    <name type="scientific">Musa troglodytarum</name>
    <name type="common">fe'i banana</name>
    <dbReference type="NCBI Taxonomy" id="320322"/>
    <lineage>
        <taxon>Eukaryota</taxon>
        <taxon>Viridiplantae</taxon>
        <taxon>Streptophyta</taxon>
        <taxon>Embryophyta</taxon>
        <taxon>Tracheophyta</taxon>
        <taxon>Spermatophyta</taxon>
        <taxon>Magnoliopsida</taxon>
        <taxon>Liliopsida</taxon>
        <taxon>Zingiberales</taxon>
        <taxon>Musaceae</taxon>
        <taxon>Musa</taxon>
    </lineage>
</organism>
<sequence length="99" mass="11468">MSHLFLGLQKMPLIPVRISRRIDFLGIAYEDCKILHGEFKERDALLDFVFIHQLARALDIVAFLEITSSAKEVTVITEPERYKCNVRKIYNHPSDPVVK</sequence>
<reference evidence="1" key="1">
    <citation type="submission" date="2022-05" db="EMBL/GenBank/DDBJ databases">
        <title>The Musa troglodytarum L. genome provides insights into the mechanism of non-climacteric behaviour and enrichment of carotenoids.</title>
        <authorList>
            <person name="Wang J."/>
        </authorList>
    </citation>
    <scope>NUCLEOTIDE SEQUENCE</scope>
    <source>
        <tissue evidence="1">Leaf</tissue>
    </source>
</reference>